<evidence type="ECO:0000256" key="1">
    <source>
        <dbReference type="SAM" id="MobiDB-lite"/>
    </source>
</evidence>
<sequence length="108" mass="12238">MSTSGGTKKSNVRPLNPEVEGVDAGLESGKRRETPEQAGREEDRGGTDAPASETGGTYRREKEKTTRIIKNVRLKKRSQEQKRQVEQNKRRRTKESKKDKRTDIGINN</sequence>
<dbReference type="EMBL" id="JANPWB010000011">
    <property type="protein sequence ID" value="KAJ1122229.1"/>
    <property type="molecule type" value="Genomic_DNA"/>
</dbReference>
<gene>
    <name evidence="2" type="ORF">NDU88_000732</name>
</gene>
<evidence type="ECO:0000313" key="3">
    <source>
        <dbReference type="Proteomes" id="UP001066276"/>
    </source>
</evidence>
<reference evidence="2" key="1">
    <citation type="journal article" date="2022" name="bioRxiv">
        <title>Sequencing and chromosome-scale assembly of the giantPleurodeles waltlgenome.</title>
        <authorList>
            <person name="Brown T."/>
            <person name="Elewa A."/>
            <person name="Iarovenko S."/>
            <person name="Subramanian E."/>
            <person name="Araus A.J."/>
            <person name="Petzold A."/>
            <person name="Susuki M."/>
            <person name="Suzuki K.-i.T."/>
            <person name="Hayashi T."/>
            <person name="Toyoda A."/>
            <person name="Oliveira C."/>
            <person name="Osipova E."/>
            <person name="Leigh N.D."/>
            <person name="Simon A."/>
            <person name="Yun M.H."/>
        </authorList>
    </citation>
    <scope>NUCLEOTIDE SEQUENCE</scope>
    <source>
        <strain evidence="2">20211129_DDA</strain>
        <tissue evidence="2">Liver</tissue>
    </source>
</reference>
<dbReference type="AlphaFoldDB" id="A0AAV7P512"/>
<proteinExistence type="predicted"/>
<feature type="compositionally biased region" description="Basic and acidic residues" evidence="1">
    <location>
        <begin position="96"/>
        <end position="108"/>
    </location>
</feature>
<accession>A0AAV7P512</accession>
<comment type="caution">
    <text evidence="2">The sequence shown here is derived from an EMBL/GenBank/DDBJ whole genome shotgun (WGS) entry which is preliminary data.</text>
</comment>
<dbReference type="Proteomes" id="UP001066276">
    <property type="component" value="Chromosome 7"/>
</dbReference>
<evidence type="ECO:0000313" key="2">
    <source>
        <dbReference type="EMBL" id="KAJ1122229.1"/>
    </source>
</evidence>
<feature type="region of interest" description="Disordered" evidence="1">
    <location>
        <begin position="1"/>
        <end position="108"/>
    </location>
</feature>
<name>A0AAV7P512_PLEWA</name>
<keyword evidence="3" id="KW-1185">Reference proteome</keyword>
<protein>
    <submittedName>
        <fullName evidence="2">Uncharacterized protein</fullName>
    </submittedName>
</protein>
<feature type="compositionally biased region" description="Basic and acidic residues" evidence="1">
    <location>
        <begin position="28"/>
        <end position="46"/>
    </location>
</feature>
<organism evidence="2 3">
    <name type="scientific">Pleurodeles waltl</name>
    <name type="common">Iberian ribbed newt</name>
    <dbReference type="NCBI Taxonomy" id="8319"/>
    <lineage>
        <taxon>Eukaryota</taxon>
        <taxon>Metazoa</taxon>
        <taxon>Chordata</taxon>
        <taxon>Craniata</taxon>
        <taxon>Vertebrata</taxon>
        <taxon>Euteleostomi</taxon>
        <taxon>Amphibia</taxon>
        <taxon>Batrachia</taxon>
        <taxon>Caudata</taxon>
        <taxon>Salamandroidea</taxon>
        <taxon>Salamandridae</taxon>
        <taxon>Pleurodelinae</taxon>
        <taxon>Pleurodeles</taxon>
    </lineage>
</organism>
<feature type="compositionally biased region" description="Basic and acidic residues" evidence="1">
    <location>
        <begin position="77"/>
        <end position="88"/>
    </location>
</feature>